<organism evidence="3 4">
    <name type="scientific">Vannielia litorea</name>
    <dbReference type="NCBI Taxonomy" id="1217970"/>
    <lineage>
        <taxon>Bacteria</taxon>
        <taxon>Pseudomonadati</taxon>
        <taxon>Pseudomonadota</taxon>
        <taxon>Alphaproteobacteria</taxon>
        <taxon>Rhodobacterales</taxon>
        <taxon>Paracoccaceae</taxon>
        <taxon>Vannielia</taxon>
    </lineage>
</organism>
<keyword evidence="4" id="KW-1185">Reference proteome</keyword>
<keyword evidence="1" id="KW-0472">Membrane</keyword>
<sequence>MRWLIALCLLALPAQAAEEVVADLSQSRVGINATFDGSEILIFGAVRRNYPVSPAGDLGVVITIAGPSTPVLVRKKAWRAGIWVNTEAVEVDRAPSFYQIVTTGPLRELVSATEDLRHGITIDRAIRSVGAPATVGNAADFSEALIRIRTDEGAYAVQEGGVTIQKDTLFRANVALPANLTEGNYTTRIFLTRAGEVVSSHATTIHVSKVGLERFLYVLAHEQPLLYGLLSLAIAIAAGWGASAIFRYIRG</sequence>
<evidence type="ECO:0008006" key="5">
    <source>
        <dbReference type="Google" id="ProtNLM"/>
    </source>
</evidence>
<dbReference type="EMBL" id="FSRL01000001">
    <property type="protein sequence ID" value="SIO14226.1"/>
    <property type="molecule type" value="Genomic_DNA"/>
</dbReference>
<dbReference type="Pfam" id="PF09608">
    <property type="entry name" value="Alph_Pro_TM"/>
    <property type="match status" value="1"/>
</dbReference>
<feature type="transmembrane region" description="Helical" evidence="1">
    <location>
        <begin position="225"/>
        <end position="249"/>
    </location>
</feature>
<dbReference type="AlphaFoldDB" id="A0A1N6H391"/>
<dbReference type="InterPro" id="IPR019088">
    <property type="entry name" value="CHP02186-rel_TM"/>
</dbReference>
<feature type="chain" id="PRO_5012184547" description="Transmembrane protein" evidence="2">
    <location>
        <begin position="17"/>
        <end position="251"/>
    </location>
</feature>
<dbReference type="Proteomes" id="UP000184932">
    <property type="component" value="Unassembled WGS sequence"/>
</dbReference>
<feature type="signal peptide" evidence="2">
    <location>
        <begin position="1"/>
        <end position="16"/>
    </location>
</feature>
<name>A0A1N6H391_9RHOB</name>
<evidence type="ECO:0000313" key="4">
    <source>
        <dbReference type="Proteomes" id="UP000184932"/>
    </source>
</evidence>
<evidence type="ECO:0000256" key="1">
    <source>
        <dbReference type="SAM" id="Phobius"/>
    </source>
</evidence>
<dbReference type="RefSeq" id="WP_074256986.1">
    <property type="nucleotide sequence ID" value="NZ_FSRL01000001.1"/>
</dbReference>
<dbReference type="STRING" id="1217970.SAMN05444002_3033"/>
<reference evidence="4" key="1">
    <citation type="submission" date="2016-11" db="EMBL/GenBank/DDBJ databases">
        <authorList>
            <person name="Varghese N."/>
            <person name="Submissions S."/>
        </authorList>
    </citation>
    <scope>NUCLEOTIDE SEQUENCE [LARGE SCALE GENOMIC DNA]</scope>
    <source>
        <strain evidence="4">DSM 29440</strain>
    </source>
</reference>
<keyword evidence="1" id="KW-1133">Transmembrane helix</keyword>
<accession>A0A1N6H391</accession>
<proteinExistence type="predicted"/>
<evidence type="ECO:0000256" key="2">
    <source>
        <dbReference type="SAM" id="SignalP"/>
    </source>
</evidence>
<gene>
    <name evidence="3" type="ORF">SAMN05444002_3033</name>
</gene>
<protein>
    <recommendedName>
        <fullName evidence="5">Transmembrane protein</fullName>
    </recommendedName>
</protein>
<evidence type="ECO:0000313" key="3">
    <source>
        <dbReference type="EMBL" id="SIO14226.1"/>
    </source>
</evidence>
<dbReference type="OrthoDB" id="9815212at2"/>
<keyword evidence="2" id="KW-0732">Signal</keyword>
<keyword evidence="1" id="KW-0812">Transmembrane</keyword>